<dbReference type="GO" id="GO:0005524">
    <property type="term" value="F:ATP binding"/>
    <property type="evidence" value="ECO:0007669"/>
    <property type="project" value="UniProtKB-KW"/>
</dbReference>
<dbReference type="InterPro" id="IPR012340">
    <property type="entry name" value="NA-bd_OB-fold"/>
</dbReference>
<dbReference type="InterPro" id="IPR017871">
    <property type="entry name" value="ABC_transporter-like_CS"/>
</dbReference>
<dbReference type="OrthoDB" id="18368at2157"/>
<evidence type="ECO:0000256" key="3">
    <source>
        <dbReference type="ARBA" id="ARBA00022741"/>
    </source>
</evidence>
<dbReference type="Gene3D" id="2.40.50.100">
    <property type="match status" value="1"/>
</dbReference>
<dbReference type="CDD" id="cd03301">
    <property type="entry name" value="ABC_MalK_N"/>
    <property type="match status" value="1"/>
</dbReference>
<dbReference type="InterPro" id="IPR027417">
    <property type="entry name" value="P-loop_NTPase"/>
</dbReference>
<dbReference type="InterPro" id="IPR003439">
    <property type="entry name" value="ABC_transporter-like_ATP-bd"/>
</dbReference>
<dbReference type="SMART" id="SM00382">
    <property type="entry name" value="AAA"/>
    <property type="match status" value="1"/>
</dbReference>
<dbReference type="SUPFAM" id="SSF52540">
    <property type="entry name" value="P-loop containing nucleoside triphosphate hydrolases"/>
    <property type="match status" value="1"/>
</dbReference>
<dbReference type="Pfam" id="PF17912">
    <property type="entry name" value="OB_MalK"/>
    <property type="match status" value="1"/>
</dbReference>
<protein>
    <submittedName>
        <fullName evidence="6">Multiple sugar-binding transport ATP-binding protein</fullName>
    </submittedName>
</protein>
<keyword evidence="3" id="KW-0547">Nucleotide-binding</keyword>
<dbReference type="Gene3D" id="3.40.50.300">
    <property type="entry name" value="P-loop containing nucleotide triphosphate hydrolases"/>
    <property type="match status" value="1"/>
</dbReference>
<keyword evidence="7" id="KW-1185">Reference proteome</keyword>
<dbReference type="EMBL" id="CP006965">
    <property type="protein sequence ID" value="AHF79923.1"/>
    <property type="molecule type" value="Genomic_DNA"/>
</dbReference>
<organism evidence="6 7">
    <name type="scientific">Thermococcus paralvinellae</name>
    <dbReference type="NCBI Taxonomy" id="582419"/>
    <lineage>
        <taxon>Archaea</taxon>
        <taxon>Methanobacteriati</taxon>
        <taxon>Methanobacteriota</taxon>
        <taxon>Thermococci</taxon>
        <taxon>Thermococcales</taxon>
        <taxon>Thermococcaceae</taxon>
        <taxon>Thermococcus</taxon>
    </lineage>
</organism>
<comment type="subcellular location">
    <subcellularLocation>
        <location evidence="1">Cell membrane</location>
        <topology evidence="1">Peripheral membrane protein</topology>
    </subcellularLocation>
</comment>
<dbReference type="KEGG" id="ths:TES1_0529"/>
<dbReference type="PANTHER" id="PTHR43875:SF1">
    <property type="entry name" value="OSMOPROTECTIVE COMPOUNDS UPTAKE ATP-BINDING PROTEIN GGTA"/>
    <property type="match status" value="1"/>
</dbReference>
<reference evidence="6 7" key="1">
    <citation type="journal article" date="2014" name="Int. J. Syst. Evol. Microbiol.">
        <title>Thermococcus paralvinellae sp. nov. and Thermococcus cleftensis sp. nov. of hyperthermophilic heterotrophs from deep-sea hydrothermal vents.</title>
        <authorList>
            <person name="Hensley S.A."/>
            <person name="Jung J.H."/>
            <person name="Park C.S."/>
            <person name="Holden J.F."/>
        </authorList>
    </citation>
    <scope>NUCLEOTIDE SEQUENCE [LARGE SCALE GENOMIC DNA]</scope>
    <source>
        <strain evidence="6 7">ES1</strain>
    </source>
</reference>
<dbReference type="Gene3D" id="2.40.50.140">
    <property type="entry name" value="Nucleic acid-binding proteins"/>
    <property type="match status" value="1"/>
</dbReference>
<dbReference type="PANTHER" id="PTHR43875">
    <property type="entry name" value="MALTODEXTRIN IMPORT ATP-BINDING PROTEIN MSMX"/>
    <property type="match status" value="1"/>
</dbReference>
<dbReference type="InterPro" id="IPR008995">
    <property type="entry name" value="Mo/tungstate-bd_C_term_dom"/>
</dbReference>
<dbReference type="GO" id="GO:0016887">
    <property type="term" value="F:ATP hydrolysis activity"/>
    <property type="evidence" value="ECO:0007669"/>
    <property type="project" value="InterPro"/>
</dbReference>
<evidence type="ECO:0000256" key="1">
    <source>
        <dbReference type="ARBA" id="ARBA00004202"/>
    </source>
</evidence>
<evidence type="ECO:0000313" key="7">
    <source>
        <dbReference type="Proteomes" id="UP000019027"/>
    </source>
</evidence>
<dbReference type="InterPro" id="IPR003593">
    <property type="entry name" value="AAA+_ATPase"/>
</dbReference>
<dbReference type="NCBIfam" id="NF008653">
    <property type="entry name" value="PRK11650.1"/>
    <property type="match status" value="1"/>
</dbReference>
<evidence type="ECO:0000259" key="5">
    <source>
        <dbReference type="PROSITE" id="PS50893"/>
    </source>
</evidence>
<proteinExistence type="predicted"/>
<dbReference type="HOGENOM" id="CLU_000604_1_1_2"/>
<dbReference type="PROSITE" id="PS50893">
    <property type="entry name" value="ABC_TRANSPORTER_2"/>
    <property type="match status" value="1"/>
</dbReference>
<gene>
    <name evidence="6" type="ORF">TES1_0529</name>
</gene>
<name>W0I6B6_9EURY</name>
<dbReference type="SUPFAM" id="SSF50331">
    <property type="entry name" value="MOP-like"/>
    <property type="match status" value="1"/>
</dbReference>
<dbReference type="STRING" id="582419.TES1_0529"/>
<dbReference type="GO" id="GO:0140359">
    <property type="term" value="F:ABC-type transporter activity"/>
    <property type="evidence" value="ECO:0007669"/>
    <property type="project" value="InterPro"/>
</dbReference>
<dbReference type="PROSITE" id="PS00211">
    <property type="entry name" value="ABC_TRANSPORTER_1"/>
    <property type="match status" value="1"/>
</dbReference>
<dbReference type="GO" id="GO:0055052">
    <property type="term" value="C:ATP-binding cassette (ABC) transporter complex, substrate-binding subunit-containing"/>
    <property type="evidence" value="ECO:0007669"/>
    <property type="project" value="TreeGrafter"/>
</dbReference>
<dbReference type="AlphaFoldDB" id="W0I6B6"/>
<dbReference type="GO" id="GO:0008643">
    <property type="term" value="P:carbohydrate transport"/>
    <property type="evidence" value="ECO:0007669"/>
    <property type="project" value="InterPro"/>
</dbReference>
<keyword evidence="2" id="KW-0813">Transport</keyword>
<evidence type="ECO:0000313" key="6">
    <source>
        <dbReference type="EMBL" id="AHF79923.1"/>
    </source>
</evidence>
<feature type="domain" description="ABC transporter" evidence="5">
    <location>
        <begin position="4"/>
        <end position="240"/>
    </location>
</feature>
<dbReference type="Pfam" id="PF00005">
    <property type="entry name" value="ABC_tran"/>
    <property type="match status" value="1"/>
</dbReference>
<dbReference type="InterPro" id="IPR047641">
    <property type="entry name" value="ABC_transpr_MalK/UgpC-like"/>
</dbReference>
<dbReference type="Proteomes" id="UP000019027">
    <property type="component" value="Chromosome"/>
</dbReference>
<accession>W0I6B6</accession>
<evidence type="ECO:0000256" key="2">
    <source>
        <dbReference type="ARBA" id="ARBA00022448"/>
    </source>
</evidence>
<dbReference type="GeneID" id="24906619"/>
<keyword evidence="4 6" id="KW-0067">ATP-binding</keyword>
<dbReference type="FunFam" id="3.40.50.300:FF:000042">
    <property type="entry name" value="Maltose/maltodextrin ABC transporter, ATP-binding protein"/>
    <property type="match status" value="1"/>
</dbReference>
<sequence>MAEIKLINVTKRFDEVEAVKNLNLHIKDGEFMTLLGPSGCGKTTTLRMIAGLEVPTEGKIYIGENLVADAESYRFVPPKDRDIAMVFQDYALYPHMTVYQNLAFPLELKKLPKNEIDKRVKEVAEMLGISHLLNRKPRELSGGQRQRVALGRAIVRRPKAFLMDEPLSNLDAKLRVRMRAELKKLQKQLGITTVYVTHDQVEAMTMGDRIAVLRNGVLQQVGTPEEVYREPANMFVAGFIGSPPMNFIEASLLEDAEGNLWLDAGDLRITLPADISEALRELGYAGKEVIFGIRPEDIYDISLTKGDYPGVKAKVDVVEPLGSELIVHLNVGNIKFVAKFHKDSKVKEGEEIEVGFDLKQAHFFDKHTKKVIL</sequence>
<evidence type="ECO:0000256" key="4">
    <source>
        <dbReference type="ARBA" id="ARBA00022840"/>
    </source>
</evidence>
<dbReference type="InterPro" id="IPR015855">
    <property type="entry name" value="ABC_transpr_MalK-like"/>
</dbReference>
<dbReference type="InterPro" id="IPR040582">
    <property type="entry name" value="OB_MalK-like"/>
</dbReference>
<dbReference type="RefSeq" id="WP_042679981.1">
    <property type="nucleotide sequence ID" value="NZ_CP006965.1"/>
</dbReference>